<evidence type="ECO:0000313" key="8">
    <source>
        <dbReference type="Proteomes" id="UP000092444"/>
    </source>
</evidence>
<feature type="domain" description="Lipase" evidence="6">
    <location>
        <begin position="374"/>
        <end position="648"/>
    </location>
</feature>
<evidence type="ECO:0000256" key="2">
    <source>
        <dbReference type="ARBA" id="ARBA00010701"/>
    </source>
</evidence>
<accession>A0A1B0FHI8</accession>
<evidence type="ECO:0000256" key="5">
    <source>
        <dbReference type="SAM" id="SignalP"/>
    </source>
</evidence>
<dbReference type="GO" id="GO:0005615">
    <property type="term" value="C:extracellular space"/>
    <property type="evidence" value="ECO:0007669"/>
    <property type="project" value="TreeGrafter"/>
</dbReference>
<dbReference type="InterPro" id="IPR033906">
    <property type="entry name" value="Lipase_N"/>
</dbReference>
<dbReference type="InterPro" id="IPR029058">
    <property type="entry name" value="AB_hydrolase_fold"/>
</dbReference>
<dbReference type="PANTHER" id="PTHR11610:SF150">
    <property type="entry name" value="FI01825P-RELATED"/>
    <property type="match status" value="1"/>
</dbReference>
<keyword evidence="5" id="KW-0732">Signal</keyword>
<dbReference type="EMBL" id="CCAG010006669">
    <property type="status" value="NOT_ANNOTATED_CDS"/>
    <property type="molecule type" value="Genomic_DNA"/>
</dbReference>
<dbReference type="InterPro" id="IPR013818">
    <property type="entry name" value="Lipase"/>
</dbReference>
<dbReference type="FunFam" id="3.40.50.1820:FF:000076">
    <property type="entry name" value="phospholipase A1"/>
    <property type="match status" value="2"/>
</dbReference>
<sequence length="657" mass="72399">MNLLWLLVCGFLAVSAFPTTENNNRQNGENGWYVPQLDGSFVWMERQAAEGALNDLQKQTKFLFNNVDFYLYTRANKRQPQVISIDDKSIDASNFDAAKPTRIVIHGWIQNYLFPMNINIRDAWLGVGEYNIIVVNWDRAQDPNYIAAVAAVPSVGERISKFIDYLVIEKGVSLDTLHVIGHSLGAHVAGYVGKHIKSGQIFTIIGLDPAQPFFSADSPETRLNETDAYYVEAIHTNAGVLGFLKPIGKSDFYPNGGSSQPGCFLLDFLGGVCSHNRVSDYYAEAVKMDNFLAIRCESYEAAVGGKCGSTYSSVRMAAKTNAYVVKVYASSSVVDKEKHLNGVNGWYVPRKDGSFEWYDLRTVEALFRENEKFEDIKLSKNPVHFYLCTQSNPDKVQRIKATVQSINSSYFNVTNPTRITVHGWGSSKDDYFNYGASEAWLSRGDFNMIRVDWARGRSVDYVSSVMATKGVGKKIAALVDFLVKNYDLNLDDLEIIGHSLGAHVAGFAGKSISSGQSRAIVGLDPALPMFSYDKPDGRLSSSDAHYVETIQTNGGKLGFLQPIGKGAFYPNGGKAQPGCKPDLTGACSHGRSVAYYIEAIKIDTFASIKCEDYTDAVLNNCGTQYSSVRMGSANNAYLVNGSYFVPVNKETPFGMLS</sequence>
<dbReference type="Gene3D" id="3.40.50.1820">
    <property type="entry name" value="alpha/beta hydrolase"/>
    <property type="match status" value="2"/>
</dbReference>
<evidence type="ECO:0000313" key="7">
    <source>
        <dbReference type="EnsemblMetazoa" id="GMOY003207-PA"/>
    </source>
</evidence>
<keyword evidence="8" id="KW-1185">Reference proteome</keyword>
<dbReference type="PANTHER" id="PTHR11610">
    <property type="entry name" value="LIPASE"/>
    <property type="match status" value="1"/>
</dbReference>
<feature type="chain" id="PRO_5008407460" description="Lipase domain-containing protein" evidence="5">
    <location>
        <begin position="17"/>
        <end position="657"/>
    </location>
</feature>
<dbReference type="CDD" id="cd00707">
    <property type="entry name" value="Pancreat_lipase_like"/>
    <property type="match status" value="2"/>
</dbReference>
<dbReference type="SUPFAM" id="SSF53474">
    <property type="entry name" value="alpha/beta-Hydrolases"/>
    <property type="match status" value="2"/>
</dbReference>
<dbReference type="GO" id="GO:0017171">
    <property type="term" value="F:serine hydrolase activity"/>
    <property type="evidence" value="ECO:0007669"/>
    <property type="project" value="TreeGrafter"/>
</dbReference>
<dbReference type="STRING" id="37546.A0A1B0FHI8"/>
<dbReference type="GO" id="GO:0016298">
    <property type="term" value="F:lipase activity"/>
    <property type="evidence" value="ECO:0007669"/>
    <property type="project" value="InterPro"/>
</dbReference>
<name>A0A1B0FHI8_GLOMM</name>
<dbReference type="PhylomeDB" id="A0A1B0FHI8"/>
<dbReference type="Proteomes" id="UP000092444">
    <property type="component" value="Unassembled WGS sequence"/>
</dbReference>
<protein>
    <recommendedName>
        <fullName evidence="6">Lipase domain-containing protein</fullName>
    </recommendedName>
</protein>
<comment type="similarity">
    <text evidence="2 4">Belongs to the AB hydrolase superfamily. Lipase family.</text>
</comment>
<evidence type="ECO:0000259" key="6">
    <source>
        <dbReference type="Pfam" id="PF00151"/>
    </source>
</evidence>
<dbReference type="InterPro" id="IPR000734">
    <property type="entry name" value="TAG_lipase"/>
</dbReference>
<keyword evidence="3" id="KW-0964">Secreted</keyword>
<dbReference type="GO" id="GO:0016042">
    <property type="term" value="P:lipid catabolic process"/>
    <property type="evidence" value="ECO:0007669"/>
    <property type="project" value="TreeGrafter"/>
</dbReference>
<dbReference type="VEuPathDB" id="VectorBase:GMOY003207"/>
<dbReference type="Pfam" id="PF00151">
    <property type="entry name" value="Lipase"/>
    <property type="match status" value="2"/>
</dbReference>
<proteinExistence type="inferred from homology"/>
<dbReference type="EnsemblMetazoa" id="GMOY003207-RA">
    <property type="protein sequence ID" value="GMOY003207-PA"/>
    <property type="gene ID" value="GMOY003207"/>
</dbReference>
<evidence type="ECO:0000256" key="4">
    <source>
        <dbReference type="RuleBase" id="RU004262"/>
    </source>
</evidence>
<dbReference type="AlphaFoldDB" id="A0A1B0FHI8"/>
<reference evidence="7" key="1">
    <citation type="submission" date="2020-05" db="UniProtKB">
        <authorList>
            <consortium name="EnsemblMetazoa"/>
        </authorList>
    </citation>
    <scope>IDENTIFICATION</scope>
    <source>
        <strain evidence="7">Yale</strain>
    </source>
</reference>
<feature type="domain" description="Lipase" evidence="6">
    <location>
        <begin position="58"/>
        <end position="309"/>
    </location>
</feature>
<feature type="signal peptide" evidence="5">
    <location>
        <begin position="1"/>
        <end position="16"/>
    </location>
</feature>
<organism evidence="7 8">
    <name type="scientific">Glossina morsitans morsitans</name>
    <name type="common">Savannah tsetse fly</name>
    <dbReference type="NCBI Taxonomy" id="37546"/>
    <lineage>
        <taxon>Eukaryota</taxon>
        <taxon>Metazoa</taxon>
        <taxon>Ecdysozoa</taxon>
        <taxon>Arthropoda</taxon>
        <taxon>Hexapoda</taxon>
        <taxon>Insecta</taxon>
        <taxon>Pterygota</taxon>
        <taxon>Neoptera</taxon>
        <taxon>Endopterygota</taxon>
        <taxon>Diptera</taxon>
        <taxon>Brachycera</taxon>
        <taxon>Muscomorpha</taxon>
        <taxon>Hippoboscoidea</taxon>
        <taxon>Glossinidae</taxon>
        <taxon>Glossina</taxon>
    </lineage>
</organism>
<comment type="subcellular location">
    <subcellularLocation>
        <location evidence="1">Secreted</location>
    </subcellularLocation>
</comment>
<evidence type="ECO:0000256" key="1">
    <source>
        <dbReference type="ARBA" id="ARBA00004613"/>
    </source>
</evidence>
<dbReference type="PRINTS" id="PR00821">
    <property type="entry name" value="TAGLIPASE"/>
</dbReference>
<evidence type="ECO:0000256" key="3">
    <source>
        <dbReference type="ARBA" id="ARBA00022525"/>
    </source>
</evidence>